<gene>
    <name evidence="1" type="ORF">OKA104_LOCUS38255</name>
</gene>
<dbReference type="EMBL" id="CAJOAY010006804">
    <property type="protein sequence ID" value="CAF4151126.1"/>
    <property type="molecule type" value="Genomic_DNA"/>
</dbReference>
<evidence type="ECO:0000313" key="2">
    <source>
        <dbReference type="Proteomes" id="UP000663881"/>
    </source>
</evidence>
<accession>A0A819XZP9</accession>
<reference evidence="1" key="1">
    <citation type="submission" date="2021-02" db="EMBL/GenBank/DDBJ databases">
        <authorList>
            <person name="Nowell W R."/>
        </authorList>
    </citation>
    <scope>NUCLEOTIDE SEQUENCE</scope>
</reference>
<protein>
    <submittedName>
        <fullName evidence="1">Uncharacterized protein</fullName>
    </submittedName>
</protein>
<evidence type="ECO:0000313" key="1">
    <source>
        <dbReference type="EMBL" id="CAF4151126.1"/>
    </source>
</evidence>
<feature type="non-terminal residue" evidence="1">
    <location>
        <position position="1"/>
    </location>
</feature>
<dbReference type="Proteomes" id="UP000663881">
    <property type="component" value="Unassembled WGS sequence"/>
</dbReference>
<proteinExistence type="predicted"/>
<organism evidence="1 2">
    <name type="scientific">Adineta steineri</name>
    <dbReference type="NCBI Taxonomy" id="433720"/>
    <lineage>
        <taxon>Eukaryota</taxon>
        <taxon>Metazoa</taxon>
        <taxon>Spiralia</taxon>
        <taxon>Gnathifera</taxon>
        <taxon>Rotifera</taxon>
        <taxon>Eurotatoria</taxon>
        <taxon>Bdelloidea</taxon>
        <taxon>Adinetida</taxon>
        <taxon>Adinetidae</taxon>
        <taxon>Adineta</taxon>
    </lineage>
</organism>
<name>A0A819XZP9_9BILA</name>
<comment type="caution">
    <text evidence="1">The sequence shown here is derived from an EMBL/GenBank/DDBJ whole genome shotgun (WGS) entry which is preliminary data.</text>
</comment>
<sequence length="47" mass="5503">AERLAKLGWKPHRPNMIDCIEEQVDAILNDTKNKTLIQYTYTKKNNS</sequence>
<dbReference type="AlphaFoldDB" id="A0A819XZP9"/>